<dbReference type="EMBL" id="BT146942">
    <property type="protein sequence ID" value="AFK46736.1"/>
    <property type="molecule type" value="mRNA"/>
</dbReference>
<protein>
    <submittedName>
        <fullName evidence="1">Uncharacterized protein</fullName>
    </submittedName>
</protein>
<name>I3T2J4_LOTJA</name>
<evidence type="ECO:0000313" key="1">
    <source>
        <dbReference type="EMBL" id="AFK46736.1"/>
    </source>
</evidence>
<accession>I3T2J4</accession>
<proteinExistence type="evidence at transcript level"/>
<reference evidence="1" key="1">
    <citation type="submission" date="2012-05" db="EMBL/GenBank/DDBJ databases">
        <authorList>
            <person name="Krishnakumar V."/>
            <person name="Cheung F."/>
            <person name="Xiao Y."/>
            <person name="Chan A."/>
            <person name="Moskal W.A."/>
            <person name="Town C.D."/>
        </authorList>
    </citation>
    <scope>NUCLEOTIDE SEQUENCE</scope>
</reference>
<dbReference type="AlphaFoldDB" id="I3T2J4"/>
<sequence>MKESLEGLNIACACVSASSHFFQSSASIYTPRIRV</sequence>
<organism evidence="1">
    <name type="scientific">Lotus japonicus</name>
    <name type="common">Lotus corniculatus var. japonicus</name>
    <dbReference type="NCBI Taxonomy" id="34305"/>
    <lineage>
        <taxon>Eukaryota</taxon>
        <taxon>Viridiplantae</taxon>
        <taxon>Streptophyta</taxon>
        <taxon>Embryophyta</taxon>
        <taxon>Tracheophyta</taxon>
        <taxon>Spermatophyta</taxon>
        <taxon>Magnoliopsida</taxon>
        <taxon>eudicotyledons</taxon>
        <taxon>Gunneridae</taxon>
        <taxon>Pentapetalae</taxon>
        <taxon>rosids</taxon>
        <taxon>fabids</taxon>
        <taxon>Fabales</taxon>
        <taxon>Fabaceae</taxon>
        <taxon>Papilionoideae</taxon>
        <taxon>50 kb inversion clade</taxon>
        <taxon>NPAAA clade</taxon>
        <taxon>Hologalegina</taxon>
        <taxon>robinioid clade</taxon>
        <taxon>Loteae</taxon>
        <taxon>Lotus</taxon>
    </lineage>
</organism>